<keyword evidence="2 3" id="KW-0450">Lipoyl</keyword>
<dbReference type="InterPro" id="IPR003016">
    <property type="entry name" value="2-oxoA_DH_lipoyl-BS"/>
</dbReference>
<accession>A0A7D4E0F7</accession>
<gene>
    <name evidence="3 5" type="primary">gcvH</name>
    <name evidence="5" type="ORF">FOC84_26815</name>
</gene>
<comment type="function">
    <text evidence="3">The glycine cleavage system catalyzes the degradation of glycine. The H protein shuttles the methylamine group of glycine from the P protein to the T protein.</text>
</comment>
<dbReference type="EMBL" id="CP053985">
    <property type="protein sequence ID" value="QKH38352.1"/>
    <property type="molecule type" value="Genomic_DNA"/>
</dbReference>
<name>A0A7D4E0F7_9BURK</name>
<proteinExistence type="inferred from homology"/>
<dbReference type="Gene3D" id="2.40.50.100">
    <property type="match status" value="1"/>
</dbReference>
<dbReference type="GO" id="GO:0005829">
    <property type="term" value="C:cytosol"/>
    <property type="evidence" value="ECO:0007669"/>
    <property type="project" value="TreeGrafter"/>
</dbReference>
<dbReference type="InterPro" id="IPR033753">
    <property type="entry name" value="GCV_H/Fam206"/>
</dbReference>
<dbReference type="GO" id="GO:0005960">
    <property type="term" value="C:glycine cleavage complex"/>
    <property type="evidence" value="ECO:0007669"/>
    <property type="project" value="InterPro"/>
</dbReference>
<organism evidence="5 6">
    <name type="scientific">Achromobacter pestifer</name>
    <dbReference type="NCBI Taxonomy" id="1353889"/>
    <lineage>
        <taxon>Bacteria</taxon>
        <taxon>Pseudomonadati</taxon>
        <taxon>Pseudomonadota</taxon>
        <taxon>Betaproteobacteria</taxon>
        <taxon>Burkholderiales</taxon>
        <taxon>Alcaligenaceae</taxon>
        <taxon>Achromobacter</taxon>
    </lineage>
</organism>
<comment type="cofactor">
    <cofactor evidence="3">
        <name>(R)-lipoate</name>
        <dbReference type="ChEBI" id="CHEBI:83088"/>
    </cofactor>
    <text evidence="3">Binds 1 lipoyl cofactor covalently.</text>
</comment>
<dbReference type="InterPro" id="IPR002930">
    <property type="entry name" value="GCV_H"/>
</dbReference>
<evidence type="ECO:0000256" key="2">
    <source>
        <dbReference type="ARBA" id="ARBA00022823"/>
    </source>
</evidence>
<dbReference type="NCBIfam" id="NF002270">
    <property type="entry name" value="PRK01202.1"/>
    <property type="match status" value="1"/>
</dbReference>
<dbReference type="GO" id="GO:0019464">
    <property type="term" value="P:glycine decarboxylation via glycine cleavage system"/>
    <property type="evidence" value="ECO:0007669"/>
    <property type="project" value="UniProtKB-UniRule"/>
</dbReference>
<dbReference type="GO" id="GO:0009249">
    <property type="term" value="P:protein lipoylation"/>
    <property type="evidence" value="ECO:0007669"/>
    <property type="project" value="TreeGrafter"/>
</dbReference>
<dbReference type="PROSITE" id="PS00189">
    <property type="entry name" value="LIPOYL"/>
    <property type="match status" value="1"/>
</dbReference>
<evidence type="ECO:0000313" key="5">
    <source>
        <dbReference type="EMBL" id="QKH38352.1"/>
    </source>
</evidence>
<dbReference type="Proteomes" id="UP000500970">
    <property type="component" value="Chromosome"/>
</dbReference>
<feature type="modified residue" description="N6-lipoyllysine" evidence="3">
    <location>
        <position position="64"/>
    </location>
</feature>
<evidence type="ECO:0000256" key="1">
    <source>
        <dbReference type="ARBA" id="ARBA00009249"/>
    </source>
</evidence>
<dbReference type="PANTHER" id="PTHR11715:SF3">
    <property type="entry name" value="GLYCINE CLEAVAGE SYSTEM H PROTEIN-RELATED"/>
    <property type="match status" value="1"/>
</dbReference>
<comment type="subunit">
    <text evidence="3">The glycine cleavage system is composed of four proteins: P, T, L and H.</text>
</comment>
<evidence type="ECO:0000259" key="4">
    <source>
        <dbReference type="PROSITE" id="PS50968"/>
    </source>
</evidence>
<keyword evidence="6" id="KW-1185">Reference proteome</keyword>
<dbReference type="SUPFAM" id="SSF51230">
    <property type="entry name" value="Single hybrid motif"/>
    <property type="match status" value="1"/>
</dbReference>
<reference evidence="5 6" key="1">
    <citation type="submission" date="2020-05" db="EMBL/GenBank/DDBJ databases">
        <title>FDA dAtabase for Regulatory Grade micrObial Sequences (FDA-ARGOS): Supporting development and validation of Infectious Disease Dx tests.</title>
        <authorList>
            <person name="Sproer C."/>
            <person name="Gronow S."/>
            <person name="Severitt S."/>
            <person name="Schroder I."/>
            <person name="Tallon L."/>
            <person name="Sadzewicz L."/>
            <person name="Zhao X."/>
            <person name="Vavikolanu K."/>
            <person name="Mehta A."/>
            <person name="Aluvathingal J."/>
            <person name="Nadendla S."/>
            <person name="Myers T."/>
            <person name="Yan Y."/>
            <person name="Sichtig H."/>
        </authorList>
    </citation>
    <scope>NUCLEOTIDE SEQUENCE [LARGE SCALE GENOMIC DNA]</scope>
    <source>
        <strain evidence="5 6">FDAARGOS_790</strain>
    </source>
</reference>
<dbReference type="InterPro" id="IPR000089">
    <property type="entry name" value="Biotin_lipoyl"/>
</dbReference>
<dbReference type="InterPro" id="IPR011053">
    <property type="entry name" value="Single_hybrid_motif"/>
</dbReference>
<dbReference type="PANTHER" id="PTHR11715">
    <property type="entry name" value="GLYCINE CLEAVAGE SYSTEM H PROTEIN"/>
    <property type="match status" value="1"/>
</dbReference>
<dbReference type="Pfam" id="PF01597">
    <property type="entry name" value="GCV_H"/>
    <property type="match status" value="1"/>
</dbReference>
<comment type="similarity">
    <text evidence="1 3">Belongs to the GcvH family.</text>
</comment>
<dbReference type="CDD" id="cd06848">
    <property type="entry name" value="GCS_H"/>
    <property type="match status" value="1"/>
</dbReference>
<sequence>MRFSKDHYWVYVLETSYAQQTMVAVVGVTPKALEGLGDLISVTLPNIGETFAQGAAAASVESAKTVSDVYLPVSGEIVEVNAAMRDDPTLANTDPLGAGWFFKVKVSDPGELDVLLDEPAYMQSVGAVPR</sequence>
<feature type="domain" description="Lipoyl-binding" evidence="4">
    <location>
        <begin position="23"/>
        <end position="105"/>
    </location>
</feature>
<evidence type="ECO:0000313" key="6">
    <source>
        <dbReference type="Proteomes" id="UP000500970"/>
    </source>
</evidence>
<evidence type="ECO:0000256" key="3">
    <source>
        <dbReference type="HAMAP-Rule" id="MF_00272"/>
    </source>
</evidence>
<protein>
    <recommendedName>
        <fullName evidence="3">Glycine cleavage system H protein</fullName>
    </recommendedName>
</protein>
<dbReference type="HAMAP" id="MF_00272">
    <property type="entry name" value="GcvH"/>
    <property type="match status" value="1"/>
</dbReference>
<dbReference type="AlphaFoldDB" id="A0A7D4E0F7"/>
<dbReference type="PROSITE" id="PS50968">
    <property type="entry name" value="BIOTINYL_LIPOYL"/>
    <property type="match status" value="1"/>
</dbReference>
<dbReference type="KEGG" id="apes:FOC84_26815"/>